<proteinExistence type="predicted"/>
<feature type="compositionally biased region" description="Basic residues" evidence="1">
    <location>
        <begin position="120"/>
        <end position="135"/>
    </location>
</feature>
<dbReference type="OrthoDB" id="6535213at2759"/>
<organism evidence="2">
    <name type="scientific">Oppiella nova</name>
    <dbReference type="NCBI Taxonomy" id="334625"/>
    <lineage>
        <taxon>Eukaryota</taxon>
        <taxon>Metazoa</taxon>
        <taxon>Ecdysozoa</taxon>
        <taxon>Arthropoda</taxon>
        <taxon>Chelicerata</taxon>
        <taxon>Arachnida</taxon>
        <taxon>Acari</taxon>
        <taxon>Acariformes</taxon>
        <taxon>Sarcoptiformes</taxon>
        <taxon>Oribatida</taxon>
        <taxon>Brachypylina</taxon>
        <taxon>Oppioidea</taxon>
        <taxon>Oppiidae</taxon>
        <taxon>Oppiella</taxon>
    </lineage>
</organism>
<reference evidence="2" key="1">
    <citation type="submission" date="2020-11" db="EMBL/GenBank/DDBJ databases">
        <authorList>
            <person name="Tran Van P."/>
        </authorList>
    </citation>
    <scope>NUCLEOTIDE SEQUENCE</scope>
</reference>
<dbReference type="EMBL" id="OC931948">
    <property type="protein sequence ID" value="CAD7659325.1"/>
    <property type="molecule type" value="Genomic_DNA"/>
</dbReference>
<protein>
    <submittedName>
        <fullName evidence="2">Uncharacterized protein</fullName>
    </submittedName>
</protein>
<accession>A0A7R9QUX8</accession>
<feature type="region of interest" description="Disordered" evidence="1">
    <location>
        <begin position="113"/>
        <end position="143"/>
    </location>
</feature>
<gene>
    <name evidence="2" type="ORF">ONB1V03_LOCUS15921</name>
</gene>
<keyword evidence="3" id="KW-1185">Reference proteome</keyword>
<dbReference type="AlphaFoldDB" id="A0A7R9QUX8"/>
<evidence type="ECO:0000313" key="3">
    <source>
        <dbReference type="Proteomes" id="UP000728032"/>
    </source>
</evidence>
<sequence length="183" mass="21219">MTQCMSCGLCHTMDQMFEHHANTSTDWLDSMDDKDSTGSMDEMVVKSPVRKTRIERVADGLNVSPIRAIPQTMAEDMSYESIYDFDEDVSFDRSRSSRKYSSVKKWCHFSPTMRSTPKASKTRSLRRTRTTRQKSRKEDTNLWDKAIHKNPELKQWINSFNEDMKKIESSELSVIESSLVATE</sequence>
<evidence type="ECO:0000256" key="1">
    <source>
        <dbReference type="SAM" id="MobiDB-lite"/>
    </source>
</evidence>
<dbReference type="Proteomes" id="UP000728032">
    <property type="component" value="Unassembled WGS sequence"/>
</dbReference>
<evidence type="ECO:0000313" key="2">
    <source>
        <dbReference type="EMBL" id="CAD7659325.1"/>
    </source>
</evidence>
<dbReference type="EMBL" id="CAJPVJ010017123">
    <property type="protein sequence ID" value="CAG2176487.1"/>
    <property type="molecule type" value="Genomic_DNA"/>
</dbReference>
<name>A0A7R9QUX8_9ACAR</name>